<dbReference type="SUPFAM" id="SSF53822">
    <property type="entry name" value="Periplasmic binding protein-like I"/>
    <property type="match status" value="1"/>
</dbReference>
<evidence type="ECO:0000256" key="7">
    <source>
        <dbReference type="ARBA" id="ARBA00023139"/>
    </source>
</evidence>
<dbReference type="Proteomes" id="UP000323824">
    <property type="component" value="Chromosome"/>
</dbReference>
<dbReference type="CDD" id="cd06354">
    <property type="entry name" value="PBP1_PrnA-like"/>
    <property type="match status" value="1"/>
</dbReference>
<dbReference type="InterPro" id="IPR028082">
    <property type="entry name" value="Peripla_BP_I"/>
</dbReference>
<dbReference type="AlphaFoldDB" id="A0A5C1QEY9"/>
<evidence type="ECO:0000256" key="1">
    <source>
        <dbReference type="ARBA" id="ARBA00004193"/>
    </source>
</evidence>
<evidence type="ECO:0000256" key="4">
    <source>
        <dbReference type="ARBA" id="ARBA00022475"/>
    </source>
</evidence>
<evidence type="ECO:0000256" key="9">
    <source>
        <dbReference type="SAM" id="SignalP"/>
    </source>
</evidence>
<evidence type="ECO:0000256" key="3">
    <source>
        <dbReference type="ARBA" id="ARBA00022448"/>
    </source>
</evidence>
<evidence type="ECO:0000256" key="6">
    <source>
        <dbReference type="ARBA" id="ARBA00023136"/>
    </source>
</evidence>
<dbReference type="OrthoDB" id="9769871at2"/>
<evidence type="ECO:0000256" key="2">
    <source>
        <dbReference type="ARBA" id="ARBA00008610"/>
    </source>
</evidence>
<accession>A0A5C1QEY9</accession>
<keyword evidence="4" id="KW-1003">Cell membrane</keyword>
<evidence type="ECO:0000256" key="8">
    <source>
        <dbReference type="ARBA" id="ARBA00023288"/>
    </source>
</evidence>
<keyword evidence="7" id="KW-0564">Palmitate</keyword>
<feature type="chain" id="PRO_5022880083" evidence="9">
    <location>
        <begin position="21"/>
        <end position="358"/>
    </location>
</feature>
<dbReference type="KEGG" id="sper:EW093_11195"/>
<name>A0A5C1QEY9_9SPIO</name>
<evidence type="ECO:0000313" key="12">
    <source>
        <dbReference type="Proteomes" id="UP000323824"/>
    </source>
</evidence>
<dbReference type="PANTHER" id="PTHR34296:SF2">
    <property type="entry name" value="ABC TRANSPORTER GUANOSINE-BINDING PROTEIN NUPN"/>
    <property type="match status" value="1"/>
</dbReference>
<dbReference type="GO" id="GO:0005886">
    <property type="term" value="C:plasma membrane"/>
    <property type="evidence" value="ECO:0007669"/>
    <property type="project" value="UniProtKB-SubCell"/>
</dbReference>
<dbReference type="Gene3D" id="3.40.50.2300">
    <property type="match status" value="2"/>
</dbReference>
<gene>
    <name evidence="11" type="ORF">EW093_11195</name>
</gene>
<evidence type="ECO:0000313" key="11">
    <source>
        <dbReference type="EMBL" id="QEN05254.1"/>
    </source>
</evidence>
<keyword evidence="12" id="KW-1185">Reference proteome</keyword>
<dbReference type="Pfam" id="PF02608">
    <property type="entry name" value="Bmp"/>
    <property type="match status" value="1"/>
</dbReference>
<reference evidence="11 12" key="1">
    <citation type="submission" date="2019-02" db="EMBL/GenBank/DDBJ databases">
        <authorList>
            <person name="Fomenkov A."/>
            <person name="Dubinina G."/>
            <person name="Grabovich M."/>
            <person name="Vincze T."/>
            <person name="Roberts R.J."/>
        </authorList>
    </citation>
    <scope>NUCLEOTIDE SEQUENCE [LARGE SCALE GENOMIC DNA]</scope>
    <source>
        <strain evidence="11 12">P</strain>
    </source>
</reference>
<keyword evidence="8" id="KW-0449">Lipoprotein</keyword>
<protein>
    <submittedName>
        <fullName evidence="11">BMP family ABC transporter substrate-binding protein</fullName>
    </submittedName>
</protein>
<reference evidence="11 12" key="2">
    <citation type="submission" date="2019-09" db="EMBL/GenBank/DDBJ databases">
        <title>Complete Genome Sequence and Methylome Analysis of free living Spirochaetas.</title>
        <authorList>
            <person name="Leshcheva N."/>
            <person name="Mikheeva N."/>
        </authorList>
    </citation>
    <scope>NUCLEOTIDE SEQUENCE [LARGE SCALE GENOMIC DNA]</scope>
    <source>
        <strain evidence="11 12">P</strain>
    </source>
</reference>
<keyword evidence="3" id="KW-0813">Transport</keyword>
<feature type="domain" description="ABC transporter substrate-binding protein PnrA-like" evidence="10">
    <location>
        <begin position="35"/>
        <end position="352"/>
    </location>
</feature>
<comment type="similarity">
    <text evidence="2">Belongs to the BMP lipoprotein family.</text>
</comment>
<comment type="subcellular location">
    <subcellularLocation>
        <location evidence="1">Cell membrane</location>
        <topology evidence="1">Lipid-anchor</topology>
    </subcellularLocation>
</comment>
<keyword evidence="6" id="KW-0472">Membrane</keyword>
<feature type="signal peptide" evidence="9">
    <location>
        <begin position="1"/>
        <end position="20"/>
    </location>
</feature>
<dbReference type="InterPro" id="IPR003760">
    <property type="entry name" value="PnrA-like"/>
</dbReference>
<dbReference type="RefSeq" id="WP_149568492.1">
    <property type="nucleotide sequence ID" value="NZ_CP035807.1"/>
</dbReference>
<organism evidence="11 12">
    <name type="scientific">Thiospirochaeta perfilievii</name>
    <dbReference type="NCBI Taxonomy" id="252967"/>
    <lineage>
        <taxon>Bacteria</taxon>
        <taxon>Pseudomonadati</taxon>
        <taxon>Spirochaetota</taxon>
        <taxon>Spirochaetia</taxon>
        <taxon>Spirochaetales</taxon>
        <taxon>Spirochaetaceae</taxon>
        <taxon>Thiospirochaeta</taxon>
    </lineage>
</organism>
<proteinExistence type="inferred from homology"/>
<evidence type="ECO:0000259" key="10">
    <source>
        <dbReference type="Pfam" id="PF02608"/>
    </source>
</evidence>
<dbReference type="EMBL" id="CP035807">
    <property type="protein sequence ID" value="QEN05254.1"/>
    <property type="molecule type" value="Genomic_DNA"/>
</dbReference>
<dbReference type="InterPro" id="IPR050957">
    <property type="entry name" value="BMP_lipoprotein"/>
</dbReference>
<dbReference type="PANTHER" id="PTHR34296">
    <property type="entry name" value="TRANSCRIPTIONAL ACTIVATOR PROTEIN MED"/>
    <property type="match status" value="1"/>
</dbReference>
<keyword evidence="5 9" id="KW-0732">Signal</keyword>
<sequence length="358" mass="38595">MKKIGLLLLMMVIFAASTFANSNSEVSKESTFKIGMVTDSGSIDDKSFNQGTWEGIVRAGDELGTQIKYLKPVGTTEADYLKEVGNLYDAGYKFIVTPGFKFETTIYKAQEKYSDAKFVLIDGIPHPGDYNSLVKLNTVSIFFAEQEAGFLAGIATALKLSTGSVGFIGGMEIPPVQKFNWGFQQGIAYANDNLSTDIALDAENIIYQGTFDNVAAGQQLAAQMFDKGVNAIFCAAGGVGVGAINEAKNRVKAGEKFWIVGVDVDQYSEGIYEENKSVILTSAMKKIDNAAFDMIQAELNGTFPGAQVLTFNAANNGVGIPEVNPNLTPAIESTVNDVFKKLQNGEFIVSDEKGDLYK</sequence>
<evidence type="ECO:0000256" key="5">
    <source>
        <dbReference type="ARBA" id="ARBA00022729"/>
    </source>
</evidence>